<gene>
    <name evidence="1" type="ORF">PS732_05126</name>
</gene>
<evidence type="ECO:0000313" key="1">
    <source>
        <dbReference type="EMBL" id="VVP45479.1"/>
    </source>
</evidence>
<dbReference type="Proteomes" id="UP000325779">
    <property type="component" value="Unassembled WGS sequence"/>
</dbReference>
<organism evidence="1 2">
    <name type="scientific">Pseudomonas fluorescens</name>
    <dbReference type="NCBI Taxonomy" id="294"/>
    <lineage>
        <taxon>Bacteria</taxon>
        <taxon>Pseudomonadati</taxon>
        <taxon>Pseudomonadota</taxon>
        <taxon>Gammaproteobacteria</taxon>
        <taxon>Pseudomonadales</taxon>
        <taxon>Pseudomonadaceae</taxon>
        <taxon>Pseudomonas</taxon>
    </lineage>
</organism>
<dbReference type="EMBL" id="CABVIJ010000032">
    <property type="protein sequence ID" value="VVP45479.1"/>
    <property type="molecule type" value="Genomic_DNA"/>
</dbReference>
<protein>
    <submittedName>
        <fullName evidence="1">Uncharacterized protein</fullName>
    </submittedName>
</protein>
<reference evidence="1 2" key="1">
    <citation type="submission" date="2019-09" db="EMBL/GenBank/DDBJ databases">
        <authorList>
            <person name="Chandra G."/>
            <person name="Truman W A."/>
        </authorList>
    </citation>
    <scope>NUCLEOTIDE SEQUENCE [LARGE SCALE GENOMIC DNA]</scope>
    <source>
        <strain evidence="1">PS732</strain>
    </source>
</reference>
<comment type="caution">
    <text evidence="1">The sequence shown here is derived from an EMBL/GenBank/DDBJ whole genome shotgun (WGS) entry which is preliminary data.</text>
</comment>
<dbReference type="AlphaFoldDB" id="A0ABD7VN17"/>
<evidence type="ECO:0000313" key="2">
    <source>
        <dbReference type="Proteomes" id="UP000325779"/>
    </source>
</evidence>
<sequence length="32" mass="3533">MEIQVFCQGLFFNDAKGYKNSEKVVGPIASVL</sequence>
<name>A0ABD7VN17_PSEFL</name>
<accession>A0ABD7VN17</accession>
<proteinExistence type="predicted"/>